<dbReference type="AlphaFoldDB" id="A0A375H533"/>
<accession>A0A375H533</accession>
<organism evidence="1 2">
    <name type="scientific">Cupriavidus neocaledonicus</name>
    <dbReference type="NCBI Taxonomy" id="1040979"/>
    <lineage>
        <taxon>Bacteria</taxon>
        <taxon>Pseudomonadati</taxon>
        <taxon>Pseudomonadota</taxon>
        <taxon>Betaproteobacteria</taxon>
        <taxon>Burkholderiales</taxon>
        <taxon>Burkholderiaceae</taxon>
        <taxon>Cupriavidus</taxon>
    </lineage>
</organism>
<evidence type="ECO:0000313" key="1">
    <source>
        <dbReference type="EMBL" id="SPD47334.1"/>
    </source>
</evidence>
<dbReference type="EMBL" id="LT984806">
    <property type="protein sequence ID" value="SPD47334.1"/>
    <property type="molecule type" value="Genomic_DNA"/>
</dbReference>
<name>A0A375H533_9BURK</name>
<proteinExistence type="predicted"/>
<dbReference type="Proteomes" id="UP000255168">
    <property type="component" value="Chromosome I"/>
</dbReference>
<gene>
    <name evidence="1" type="ORF">CBM2607_12274</name>
</gene>
<sequence>MQGEHQLGQARGVVRLEHFSSAVFCDLLQILIAGEDPFEKIGQLFQAAV</sequence>
<protein>
    <submittedName>
        <fullName evidence="1">Uncharacterized protein</fullName>
    </submittedName>
</protein>
<evidence type="ECO:0000313" key="2">
    <source>
        <dbReference type="Proteomes" id="UP000255168"/>
    </source>
</evidence>
<reference evidence="1 2" key="1">
    <citation type="submission" date="2018-01" db="EMBL/GenBank/DDBJ databases">
        <authorList>
            <person name="Clerissi C."/>
        </authorList>
    </citation>
    <scope>NUCLEOTIDE SEQUENCE [LARGE SCALE GENOMIC DNA]</scope>
    <source>
        <strain evidence="1">Cupriavidus taiwanensis STM 6160</strain>
    </source>
</reference>